<accession>A0ABQ2HC71</accession>
<protein>
    <submittedName>
        <fullName evidence="1">Uncharacterized protein</fullName>
    </submittedName>
</protein>
<sequence length="61" mass="6943">MPDIPVDGKKDECKYDKKEGSIHFKMIVVISTTNTDQQFHVQYVNGLLMNVQQWINGCAEG</sequence>
<proteinExistence type="predicted"/>
<gene>
    <name evidence="1" type="ORF">GCM10010967_01120</name>
</gene>
<keyword evidence="2" id="KW-1185">Reference proteome</keyword>
<name>A0ABQ2HC71_9BACT</name>
<evidence type="ECO:0000313" key="2">
    <source>
        <dbReference type="Proteomes" id="UP000632339"/>
    </source>
</evidence>
<dbReference type="Proteomes" id="UP000632339">
    <property type="component" value="Unassembled WGS sequence"/>
</dbReference>
<dbReference type="EMBL" id="BMLI01000001">
    <property type="protein sequence ID" value="GGM73337.1"/>
    <property type="molecule type" value="Genomic_DNA"/>
</dbReference>
<organism evidence="1 2">
    <name type="scientific">Dyadobacter beijingensis</name>
    <dbReference type="NCBI Taxonomy" id="365489"/>
    <lineage>
        <taxon>Bacteria</taxon>
        <taxon>Pseudomonadati</taxon>
        <taxon>Bacteroidota</taxon>
        <taxon>Cytophagia</taxon>
        <taxon>Cytophagales</taxon>
        <taxon>Spirosomataceae</taxon>
        <taxon>Dyadobacter</taxon>
    </lineage>
</organism>
<comment type="caution">
    <text evidence="1">The sequence shown here is derived from an EMBL/GenBank/DDBJ whole genome shotgun (WGS) entry which is preliminary data.</text>
</comment>
<reference evidence="2" key="1">
    <citation type="journal article" date="2019" name="Int. J. Syst. Evol. Microbiol.">
        <title>The Global Catalogue of Microorganisms (GCM) 10K type strain sequencing project: providing services to taxonomists for standard genome sequencing and annotation.</title>
        <authorList>
            <consortium name="The Broad Institute Genomics Platform"/>
            <consortium name="The Broad Institute Genome Sequencing Center for Infectious Disease"/>
            <person name="Wu L."/>
            <person name="Ma J."/>
        </authorList>
    </citation>
    <scope>NUCLEOTIDE SEQUENCE [LARGE SCALE GENOMIC DNA]</scope>
    <source>
        <strain evidence="2">CGMCC 1.6375</strain>
    </source>
</reference>
<evidence type="ECO:0000313" key="1">
    <source>
        <dbReference type="EMBL" id="GGM73337.1"/>
    </source>
</evidence>